<accession>A0AAD6D435</accession>
<protein>
    <submittedName>
        <fullName evidence="2">Uncharacterized protein</fullName>
    </submittedName>
</protein>
<organism evidence="2 3">
    <name type="scientific">Penicillium frequentans</name>
    <dbReference type="NCBI Taxonomy" id="3151616"/>
    <lineage>
        <taxon>Eukaryota</taxon>
        <taxon>Fungi</taxon>
        <taxon>Dikarya</taxon>
        <taxon>Ascomycota</taxon>
        <taxon>Pezizomycotina</taxon>
        <taxon>Eurotiomycetes</taxon>
        <taxon>Eurotiomycetidae</taxon>
        <taxon>Eurotiales</taxon>
        <taxon>Aspergillaceae</taxon>
        <taxon>Penicillium</taxon>
    </lineage>
</organism>
<dbReference type="EMBL" id="JAQIZZ010000002">
    <property type="protein sequence ID" value="KAJ5553282.1"/>
    <property type="molecule type" value="Genomic_DNA"/>
</dbReference>
<name>A0AAD6D435_9EURO</name>
<sequence>MFVLVPHRHRGRGVLAILRSYFSRRGQNHCNSTCQDPAAKDTVEEDDNKENNDNDTDLIVNQLAALASTISRLSTNPTTSDSSSLCNTAIHDHSEKEQEESFYYLRSLITISYLTPNPEVTPTNQTLHVPPLRRKRASSRLSLRLDIPALSFAPKAHKPKSSPRYTTLPPVFTPKPIFIRPEVRF</sequence>
<evidence type="ECO:0000313" key="2">
    <source>
        <dbReference type="EMBL" id="KAJ5553282.1"/>
    </source>
</evidence>
<feature type="compositionally biased region" description="Acidic residues" evidence="1">
    <location>
        <begin position="43"/>
        <end position="55"/>
    </location>
</feature>
<evidence type="ECO:0000256" key="1">
    <source>
        <dbReference type="SAM" id="MobiDB-lite"/>
    </source>
</evidence>
<feature type="region of interest" description="Disordered" evidence="1">
    <location>
        <begin position="29"/>
        <end position="55"/>
    </location>
</feature>
<keyword evidence="3" id="KW-1185">Reference proteome</keyword>
<dbReference type="AlphaFoldDB" id="A0AAD6D435"/>
<comment type="caution">
    <text evidence="2">The sequence shown here is derived from an EMBL/GenBank/DDBJ whole genome shotgun (WGS) entry which is preliminary data.</text>
</comment>
<evidence type="ECO:0000313" key="3">
    <source>
        <dbReference type="Proteomes" id="UP001220324"/>
    </source>
</evidence>
<dbReference type="Proteomes" id="UP001220324">
    <property type="component" value="Unassembled WGS sequence"/>
</dbReference>
<reference evidence="2 3" key="1">
    <citation type="journal article" date="2023" name="IMA Fungus">
        <title>Comparative genomic study of the Penicillium genus elucidates a diverse pangenome and 15 lateral gene transfer events.</title>
        <authorList>
            <person name="Petersen C."/>
            <person name="Sorensen T."/>
            <person name="Nielsen M.R."/>
            <person name="Sondergaard T.E."/>
            <person name="Sorensen J.L."/>
            <person name="Fitzpatrick D.A."/>
            <person name="Frisvad J.C."/>
            <person name="Nielsen K.L."/>
        </authorList>
    </citation>
    <scope>NUCLEOTIDE SEQUENCE [LARGE SCALE GENOMIC DNA]</scope>
    <source>
        <strain evidence="2 3">IBT 35679</strain>
    </source>
</reference>
<gene>
    <name evidence="2" type="ORF">N7494_002660</name>
</gene>
<proteinExistence type="predicted"/>